<reference evidence="2 3" key="1">
    <citation type="submission" date="2019-05" db="EMBL/GenBank/DDBJ databases">
        <title>The metagenome of a microbial culture collection derived from dairy environment covers the genomic content of the human microbiome.</title>
        <authorList>
            <person name="Roder T."/>
            <person name="Wuthrich D."/>
            <person name="Sattari Z."/>
            <person name="Von Ah U."/>
            <person name="Bar C."/>
            <person name="Ronchi F."/>
            <person name="Macpherson A.J."/>
            <person name="Ganal-Vonarburg S.C."/>
            <person name="Bruggmann R."/>
            <person name="Vergeres G."/>
        </authorList>
    </citation>
    <scope>NUCLEOTIDE SEQUENCE [LARGE SCALE GENOMIC DNA]</scope>
    <source>
        <strain evidence="2 3">FAM 24235</strain>
    </source>
</reference>
<dbReference type="Pfam" id="PF12730">
    <property type="entry name" value="ABC2_membrane_4"/>
    <property type="match status" value="1"/>
</dbReference>
<dbReference type="Proteomes" id="UP000307201">
    <property type="component" value="Unassembled WGS sequence"/>
</dbReference>
<feature type="transmembrane region" description="Helical" evidence="1">
    <location>
        <begin position="105"/>
        <end position="122"/>
    </location>
</feature>
<feature type="transmembrane region" description="Helical" evidence="1">
    <location>
        <begin position="230"/>
        <end position="254"/>
    </location>
</feature>
<keyword evidence="1" id="KW-1133">Transmembrane helix</keyword>
<evidence type="ECO:0000256" key="1">
    <source>
        <dbReference type="SAM" id="Phobius"/>
    </source>
</evidence>
<organism evidence="2 3">
    <name type="scientific">Marinilactibacillus psychrotolerans</name>
    <dbReference type="NCBI Taxonomy" id="191770"/>
    <lineage>
        <taxon>Bacteria</taxon>
        <taxon>Bacillati</taxon>
        <taxon>Bacillota</taxon>
        <taxon>Bacilli</taxon>
        <taxon>Lactobacillales</taxon>
        <taxon>Carnobacteriaceae</taxon>
        <taxon>Marinilactibacillus</taxon>
    </lineage>
</organism>
<sequence length="259" mass="28298">MKYFLTALHAEGLKIRKSKVIWITMAAFTIAPLMAGFFMFVLKSPELAKNSGLLGAKAQIAGEASWPSYLSLHAQIISVGGILIFGFITSWIFGREYADKTAKDLLALPYSRLIIVVAKFIAAFITNFILSAYIVSLGLLIGLIIGLPQWSSTILTQGLYVLVIVTILTIALCTPVAFFASYSGGYLAPLGFVIFTLVLSQIIAAAGFGNYFPWSIPAIYSGITEGESAIGWNSLFIIFVTSLVGFFSTLYWWLFTDQH</sequence>
<feature type="transmembrane region" description="Helical" evidence="1">
    <location>
        <begin position="72"/>
        <end position="93"/>
    </location>
</feature>
<dbReference type="PANTHER" id="PTHR37305:SF1">
    <property type="entry name" value="MEMBRANE PROTEIN"/>
    <property type="match status" value="1"/>
</dbReference>
<dbReference type="RefSeq" id="WP_138471278.1">
    <property type="nucleotide sequence ID" value="NZ_VBTE01000008.1"/>
</dbReference>
<feature type="transmembrane region" description="Helical" evidence="1">
    <location>
        <begin position="159"/>
        <end position="180"/>
    </location>
</feature>
<comment type="caution">
    <text evidence="2">The sequence shown here is derived from an EMBL/GenBank/DDBJ whole genome shotgun (WGS) entry which is preliminary data.</text>
</comment>
<protein>
    <submittedName>
        <fullName evidence="2">Bacitracin ABC transporter permease</fullName>
    </submittedName>
</protein>
<feature type="transmembrane region" description="Helical" evidence="1">
    <location>
        <begin position="20"/>
        <end position="42"/>
    </location>
</feature>
<evidence type="ECO:0000313" key="2">
    <source>
        <dbReference type="EMBL" id="TLQ08403.1"/>
    </source>
</evidence>
<dbReference type="AlphaFoldDB" id="A0A5R9C5S7"/>
<dbReference type="EMBL" id="VBTE01000008">
    <property type="protein sequence ID" value="TLQ08403.1"/>
    <property type="molecule type" value="Genomic_DNA"/>
</dbReference>
<name>A0A5R9C5S7_9LACT</name>
<feature type="transmembrane region" description="Helical" evidence="1">
    <location>
        <begin position="186"/>
        <end position="209"/>
    </location>
</feature>
<keyword evidence="1" id="KW-0812">Transmembrane</keyword>
<gene>
    <name evidence="2" type="ORF">FEZ48_04000</name>
</gene>
<proteinExistence type="predicted"/>
<dbReference type="OrthoDB" id="4336274at2"/>
<accession>A0A5R9C5S7</accession>
<keyword evidence="1" id="KW-0472">Membrane</keyword>
<feature type="transmembrane region" description="Helical" evidence="1">
    <location>
        <begin position="128"/>
        <end position="147"/>
    </location>
</feature>
<evidence type="ECO:0000313" key="3">
    <source>
        <dbReference type="Proteomes" id="UP000307201"/>
    </source>
</evidence>
<dbReference type="PANTHER" id="PTHR37305">
    <property type="entry name" value="INTEGRAL MEMBRANE PROTEIN-RELATED"/>
    <property type="match status" value="1"/>
</dbReference>